<dbReference type="InterPro" id="IPR018376">
    <property type="entry name" value="Enoyl-CoA_hyd/isom_CS"/>
</dbReference>
<comment type="similarity">
    <text evidence="4">Belongs to the short-chain dehydrogenases/reductases (SDR) family.</text>
</comment>
<comment type="subcellular location">
    <subcellularLocation>
        <location evidence="1">Cytoplasm</location>
    </subcellularLocation>
</comment>
<dbReference type="SMART" id="SM00822">
    <property type="entry name" value="PKS_KR"/>
    <property type="match status" value="1"/>
</dbReference>
<keyword evidence="10" id="KW-0511">Multifunctional enzyme</keyword>
<dbReference type="InterPro" id="IPR013968">
    <property type="entry name" value="PKS_KR"/>
</dbReference>
<dbReference type="InterPro" id="IPR020806">
    <property type="entry name" value="PKS_PP-bd"/>
</dbReference>
<dbReference type="Pfam" id="PF00109">
    <property type="entry name" value="ketoacyl-synt"/>
    <property type="match status" value="2"/>
</dbReference>
<feature type="domain" description="Carrier" evidence="14">
    <location>
        <begin position="2877"/>
        <end position="2954"/>
    </location>
</feature>
<keyword evidence="8" id="KW-0808">Transferase</keyword>
<evidence type="ECO:0000256" key="13">
    <source>
        <dbReference type="SAM" id="Coils"/>
    </source>
</evidence>
<dbReference type="PANTHER" id="PTHR43775:SF37">
    <property type="entry name" value="SI:DKEY-61P9.11"/>
    <property type="match status" value="1"/>
</dbReference>
<evidence type="ECO:0000256" key="11">
    <source>
        <dbReference type="ARBA" id="ARBA00049556"/>
    </source>
</evidence>
<accession>A0ABY9E9Q1</accession>
<dbReference type="Pfam" id="PF00550">
    <property type="entry name" value="PP-binding"/>
    <property type="match status" value="4"/>
</dbReference>
<evidence type="ECO:0000256" key="3">
    <source>
        <dbReference type="ARBA" id="ARBA00005194"/>
    </source>
</evidence>
<comment type="pathway">
    <text evidence="2">Antibiotic biosynthesis.</text>
</comment>
<dbReference type="PROSITE" id="PS50075">
    <property type="entry name" value="CARRIER"/>
    <property type="match status" value="4"/>
</dbReference>
<dbReference type="SUPFAM" id="SSF53335">
    <property type="entry name" value="S-adenosyl-L-methionine-dependent methyltransferases"/>
    <property type="match status" value="1"/>
</dbReference>
<dbReference type="PROSITE" id="PS00166">
    <property type="entry name" value="ENOYL_COA_HYDRATASE"/>
    <property type="match status" value="1"/>
</dbReference>
<comment type="pathway">
    <text evidence="3">Lipid metabolism; fatty acid biosynthesis.</text>
</comment>
<dbReference type="SUPFAM" id="SSF51735">
    <property type="entry name" value="NAD(P)-binding Rossmann-fold domains"/>
    <property type="match status" value="2"/>
</dbReference>
<dbReference type="SUPFAM" id="SSF53901">
    <property type="entry name" value="Thiolase-like"/>
    <property type="match status" value="2"/>
</dbReference>
<feature type="domain" description="Ketosynthase family 3 (KS3)" evidence="15">
    <location>
        <begin position="3018"/>
        <end position="3441"/>
    </location>
</feature>
<keyword evidence="6" id="KW-0963">Cytoplasm</keyword>
<evidence type="ECO:0000256" key="1">
    <source>
        <dbReference type="ARBA" id="ARBA00004496"/>
    </source>
</evidence>
<dbReference type="InterPro" id="IPR018201">
    <property type="entry name" value="Ketoacyl_synth_AS"/>
</dbReference>
<feature type="coiled-coil region" evidence="13">
    <location>
        <begin position="1463"/>
        <end position="1498"/>
    </location>
</feature>
<dbReference type="InterPro" id="IPR020841">
    <property type="entry name" value="PKS_Beta-ketoAc_synthase_dom"/>
</dbReference>
<evidence type="ECO:0000313" key="17">
    <source>
        <dbReference type="Proteomes" id="UP001321520"/>
    </source>
</evidence>
<dbReference type="SMART" id="SM00823">
    <property type="entry name" value="PKS_PP"/>
    <property type="match status" value="4"/>
</dbReference>
<organism evidence="16 17">
    <name type="scientific">Microbulbifer spongiae</name>
    <dbReference type="NCBI Taxonomy" id="2944933"/>
    <lineage>
        <taxon>Bacteria</taxon>
        <taxon>Pseudomonadati</taxon>
        <taxon>Pseudomonadota</taxon>
        <taxon>Gammaproteobacteria</taxon>
        <taxon>Cellvibrionales</taxon>
        <taxon>Microbulbiferaceae</taxon>
        <taxon>Microbulbifer</taxon>
    </lineage>
</organism>
<dbReference type="InterPro" id="IPR029045">
    <property type="entry name" value="ClpP/crotonase-like_dom_sf"/>
</dbReference>
<evidence type="ECO:0000256" key="9">
    <source>
        <dbReference type="ARBA" id="ARBA00022737"/>
    </source>
</evidence>
<dbReference type="InterPro" id="IPR054514">
    <property type="entry name" value="RhiE-like_linker"/>
</dbReference>
<dbReference type="InterPro" id="IPR036736">
    <property type="entry name" value="ACP-like_sf"/>
</dbReference>
<dbReference type="InterPro" id="IPR001753">
    <property type="entry name" value="Enoyl-CoA_hydra/iso"/>
</dbReference>
<sequence length="3722" mass="409717">MQHAQSLKAIYQALAQGSISQNDALEAIKSIKSTGQKTSLVQQTLIGTPHWRIIDIEKLSSKQPRANRLLLLNGTEQQLSWLQTTDKSAQNITDLAELGKHLGNAAGDINLVWMAPDVQQQPVVALLQNLLPEQQQFVKLFDIIKRLITIATDQSINLILITANSQQVLEDDLINPTYAGVLGLAGSLAKEHPNWSLRLLDIESLAELTASDCFNLPLINAHQQLAYRKGHWYQPCHVYTELQQPDEGVFQQSGRYLIIGGAGGLGEVVSQYLIEQFDAKVIWLGRRPIDKAIRKKIKSLGIFGKLPVYIQADASNLAALLEAKQQIISQFGSLNGIIHSALVLNDSRLANMDWTDFQASYASKVDVSVNMAIAFAGITRDFILFFSSVVSMLHSEGQANYAAGSTFQDGFAFFLQQQNRLVSKTINWGYWGDVGAVSSEKYNALMTQNGIASIPHKQATQAVSALLASPQNQISLVSVYDSFARQTLFTPLLQTRASQITVLNAPLSVRPDHTLMAKVDDLGQGITAMPMDTLAAKIVLSILQQLNLCRPVAQSVIDVIPTHKSYLLRWLHRTHSYLQQQQLLDDQLAVIGEPESLSQLWQSWLQQAEQWRKQAAVADHVILLESCLRKLADILSTDLAATDVLFPNSQLMLVEKVYKNNPQADLYNMLLAQNLQALLSQLQSGATIRILEVGAGTGGTTSLLLPCLIAHRAQIVEYCYTDISRVFLQHAERHYQPQFKKLSTAIFDVSKPVVEQAITAGAFDVVIATNVIHATDNVRITLDNVKATMKKGGVLLLNEVSSWSLFSHLTFGLLEGWWYCQDPSLRIDGSAAIAPEKWGEILAQQGFYNIVFPAKILHGLGQQIIVAQSNGKVIQQVVNQRPTVPDNIIATQQYPTTTKETSQGAATNRDELLQYAQQYVKQLIAGTLKIKLDLLDNDTTFADIGLDSILVVQLTNKFKELFPQITSTLFFQVQTINGLVQYFVDEYPAVIQTLRISAEKSLGALILETNQQTRFAKLTSNWKPQQDDLVSGSRSNKLSSARTNSDIAIIGVVGRYPQAPDLASFWENLKTGKNCISTIPEQRWDWKQHNQNSRGSGGIYSKWGGFIEDVDKFDPVFFKIAPKEASKIDPQERLFLQACYHVIEDAGYTPDSLDSRQGVAVYVGVMNSGYSTQPCYFSIANRVSHTLNFFAPSMAIDTACSSSLTAIHLAKQCLLQGEARVAIAGGVNVIVDPGHYQYLSELNMLTADNNLRAFAADSDGFVDAEAVGCVLLKPLGTAQQDGDYIYAVLKGSAINAGGKTNGYTVPNVQAQTKVITAALQDAGVSAADISYIEAHGTGTALGDPIEVAALSQAFKEHTAELQYCGIGSVKTNIGHCESAAGIAGLSKVVLQLQHRTLVPSINTSTISPEIHFPNTPFTLQQTSCSWLPRKGKPLLAGISSFGAGGSNAHLIIQQAPETVVASNQQLQSQLVILSARNEQQLQQKAAALIKQIDQLQSAVLAKVAFTLQVGREAMMERLGFVVNSLAELGQQLSDFCHNPSGLTAENRSSVRSRQHNAGDLPRCVELNIKQRDLHALLADWLQGTDIPWQSLWQEASPGRIPLPLYPFTRQSYWQTPMRFRSLCAVTEQSVEQPAAIGHPLLQQNISSLAQVTFRTTFRQQLHYWQALEMVCAAVDRAICATDGNNQININGLKFSEQFNSEKTQTLHTRVVQLAAGIGVEICTPDADVICQGQVSSEALANKHLDVGALLQRTGNSHQQQYAALFSPQLRVIAANGNELILQAQFNQPQHGLANAVEVQLQPVINQFIGDVEFQYSYTPLSIQQITYRGVLAGDIYILCHNRSTEHRILLDMELVDRQGKLLYSLSGIHYVTTIRQPVSQSVTSQPGQAGPRAQPVTAMPETQLVIPLPECTKTLISVAQPSRSRPAGIQLSTDATLKKLSEQQRHTTSKPLIRLTSVTASNSPNVNVHSDWIKLTEMGNGVIQLRINFDGTKSQQQAFIDYLISAFNTVTAIEYAKVLSIQGLGSCFKQDAITAYNYALQAGLLEQLTSIEIPVVNVFSGDASGLDWILGCLADLLLLESDSQYALSAGVALQPDSALLQLMSVRFNGKMPIQLLVDSDKWPTENRLAYHRVASGKMAETLYELLYSIVSKPLLSLGLLKKHLAREIKLVTARLTKLLNPEIISGGKAGIVDKYHSALQISTNNSRWLTISRQVADDIAEEKNPAQMSKLLISIINSLPEGVCLQLDAILFASLSCADIKHFIPLFSALYTAKAILVFNGAGHNCAICWLIAAQCDLCLVTDSSVFDSHGLLDDETLATSVMAVFEQRYGADLARHALLSGSIIQAKQLITQSFKANLYGIEQLENVQTPGSVVDRLTNFSEDVIRFCRVKWQTLAAQKLMESAVAEQPVTGNNNSVAVSVEASGIWVISLQDSTNKNLFSDNLVRSLKNAFSRAVTNPQIKCVVMTGDGAWFSAGGDESTLKSIQRGENQFTDNPIFQIAMQCPLPVVAAMQGHAIGGGWSLGLFADLLLYSGQSSYQAPYMNYGFTPGAGATWVMPVRLGTDLAREALFSGKRYRGSDLAAKVPDLNTVARQQVLSEAMQLADCIAQLPRTTVCQLKTHWQNMQQQPLQMTYRAELAMHEQTFVNNDAVLANIEHNFAEAPPPVAHNSTVPLTVEGRKYEEVLQYLKTSLCEELQIGTAEITEQVQFVDLGLDSISAVSWIKKINQALESDLDATKIYSYSNIASLTAYIVHSVVSSPEQNSQSDSLPDLGQQRLEQQQIDTVGLVEELKALLVEELQLPSRQIDHDSQFMDLGLDSISGVSWIRQINEKFLTDLDVTGIYRYPTLRLFVEFLQQQLPLAKQRSGIAKIVATDDRNERITHELLELLAQELEISADEIDPKSQFSDLGLDSITGVTWIQKINNQYGLDIEATEIYRLPTMAQFSQMVQTALERSSVTELPLVPSVKSLRNLVHQLPEPANFGQWHNLKSFSCVQPQAVQMPLRSTANNKVSGESEQAIAIVGMAGQFPKADNLQQYWHNLASGVDCIEEVPIQRWDNDKYYYPDKVTPGKSVSKWIGMLSNYDKFDPSFFNISPLEAENMDPQQRLFLQNSWHAIEDAGYNPESLSGTRCGVFVGCTTGDYNQLSRELRISSHGFTGGANSILAARIAYVLDLQGPNIAIDTACSSSLVAIANACESLNSGTCDSALAGGVIVLSTPEMHIKASQAGMLSPSGHCYSFDQRADGIVLGEGCGVILLKRLADAQRDKDPIKSIIAGWGINQDGQTNGITAPNPEAQSKLQTHVYQRFGINPEYIGQIEAHGTGTRLGDPIEIEGLRNAFADFTNKQNYCAVGSVKSNIGHCSAAAGIAGVIKLVMSLRNQQLLPTINFDTLNSHVSLNNGPFYINDQLRDWQSIDGRPRMAAINSFGFSGTNAHIVLEEYQQASSPTQVTVPVLLPLSATTPKALQKQAQFLVDVLQRQPDINLANLAYTLQVGRKPLQHRLIFLVNDHADLLKNLQQFISGEVAGDRLFTHNSKDHIQALSLLSDDDELRIAVVRKWCEQDRFNKVAELWSKGLTIDWHFLYPDGLPQRITLPGYPFAEERYWIGQYRPYQNSVESKESSTHLHPLLQVCVKELTHASAADTNRIDQQLLNQYRPNYLAMPSYQFARHPIWVKKKNAKEIAVLKSDMLKHGHTAETLLDRVIDNALSTSDAAELLQQLL</sequence>
<dbReference type="InterPro" id="IPR016039">
    <property type="entry name" value="Thiolase-like"/>
</dbReference>
<dbReference type="InterPro" id="IPR006162">
    <property type="entry name" value="Ppantetheine_attach_site"/>
</dbReference>
<dbReference type="CDD" id="cd00833">
    <property type="entry name" value="PKS"/>
    <property type="match status" value="2"/>
</dbReference>
<dbReference type="CDD" id="cd02440">
    <property type="entry name" value="AdoMet_MTases"/>
    <property type="match status" value="1"/>
</dbReference>
<keyword evidence="5" id="KW-0596">Phosphopantetheine</keyword>
<evidence type="ECO:0000256" key="12">
    <source>
        <dbReference type="RuleBase" id="RU003707"/>
    </source>
</evidence>
<feature type="domain" description="Ketosynthase family 3 (KS3)" evidence="15">
    <location>
        <begin position="1044"/>
        <end position="1454"/>
    </location>
</feature>
<feature type="domain" description="Carrier" evidence="14">
    <location>
        <begin position="2680"/>
        <end position="2757"/>
    </location>
</feature>
<dbReference type="PROSITE" id="PS00606">
    <property type="entry name" value="KS3_1"/>
    <property type="match status" value="1"/>
</dbReference>
<dbReference type="NCBIfam" id="NF005496">
    <property type="entry name" value="PRK07110.1"/>
    <property type="match status" value="1"/>
</dbReference>
<dbReference type="InterPro" id="IPR050091">
    <property type="entry name" value="PKS_NRPS_Biosynth_Enz"/>
</dbReference>
<keyword evidence="9" id="KW-0677">Repeat</keyword>
<dbReference type="Gene3D" id="3.40.47.10">
    <property type="match status" value="2"/>
</dbReference>
<dbReference type="CDD" id="cd08953">
    <property type="entry name" value="KR_2_SDR_x"/>
    <property type="match status" value="1"/>
</dbReference>
<protein>
    <submittedName>
        <fullName evidence="16">SDR family NAD(P)-dependent oxidoreductase</fullName>
    </submittedName>
</protein>
<dbReference type="InterPro" id="IPR036291">
    <property type="entry name" value="NAD(P)-bd_dom_sf"/>
</dbReference>
<gene>
    <name evidence="16" type="ORF">M8T91_14950</name>
</gene>
<dbReference type="InterPro" id="IPR029063">
    <property type="entry name" value="SAM-dependent_MTases_sf"/>
</dbReference>
<dbReference type="SMART" id="SM01294">
    <property type="entry name" value="PKS_PP_betabranch"/>
    <property type="match status" value="3"/>
</dbReference>
<evidence type="ECO:0000313" key="16">
    <source>
        <dbReference type="EMBL" id="WKD49180.1"/>
    </source>
</evidence>
<dbReference type="InterPro" id="IPR014030">
    <property type="entry name" value="Ketoacyl_synth_N"/>
</dbReference>
<dbReference type="RefSeq" id="WP_301414968.1">
    <property type="nucleotide sequence ID" value="NZ_CP098023.1"/>
</dbReference>
<dbReference type="Gene3D" id="3.90.226.10">
    <property type="entry name" value="2-enoyl-CoA Hydratase, Chain A, domain 1"/>
    <property type="match status" value="1"/>
</dbReference>
<evidence type="ECO:0000256" key="10">
    <source>
        <dbReference type="ARBA" id="ARBA00023268"/>
    </source>
</evidence>
<feature type="domain" description="Carrier" evidence="14">
    <location>
        <begin position="914"/>
        <end position="987"/>
    </location>
</feature>
<dbReference type="SMART" id="SM00825">
    <property type="entry name" value="PKS_KS"/>
    <property type="match status" value="2"/>
</dbReference>
<dbReference type="InterPro" id="IPR057326">
    <property type="entry name" value="KR_dom"/>
</dbReference>
<dbReference type="Gene3D" id="6.20.390.20">
    <property type="match status" value="1"/>
</dbReference>
<dbReference type="SUPFAM" id="SSF52096">
    <property type="entry name" value="ClpP/crotonase"/>
    <property type="match status" value="2"/>
</dbReference>
<dbReference type="PROSITE" id="PS00012">
    <property type="entry name" value="PHOSPHOPANTETHEINE"/>
    <property type="match status" value="2"/>
</dbReference>
<dbReference type="PANTHER" id="PTHR43775">
    <property type="entry name" value="FATTY ACID SYNTHASE"/>
    <property type="match status" value="1"/>
</dbReference>
<dbReference type="Gene3D" id="1.10.1240.100">
    <property type="match status" value="2"/>
</dbReference>
<evidence type="ECO:0000256" key="6">
    <source>
        <dbReference type="ARBA" id="ARBA00022490"/>
    </source>
</evidence>
<evidence type="ECO:0000256" key="8">
    <source>
        <dbReference type="ARBA" id="ARBA00022679"/>
    </source>
</evidence>
<feature type="domain" description="Carrier" evidence="14">
    <location>
        <begin position="2783"/>
        <end position="2860"/>
    </location>
</feature>
<dbReference type="PROSITE" id="PS52004">
    <property type="entry name" value="KS3_2"/>
    <property type="match status" value="2"/>
</dbReference>
<dbReference type="InterPro" id="IPR013217">
    <property type="entry name" value="Methyltransf_12"/>
</dbReference>
<dbReference type="Pfam" id="PF00378">
    <property type="entry name" value="ECH_1"/>
    <property type="match status" value="1"/>
</dbReference>
<dbReference type="Gene3D" id="3.40.50.720">
    <property type="entry name" value="NAD(P)-binding Rossmann-like Domain"/>
    <property type="match status" value="1"/>
</dbReference>
<dbReference type="Pfam" id="PF08242">
    <property type="entry name" value="Methyltransf_12"/>
    <property type="match status" value="1"/>
</dbReference>
<evidence type="ECO:0000256" key="2">
    <source>
        <dbReference type="ARBA" id="ARBA00004792"/>
    </source>
</evidence>
<dbReference type="Pfam" id="PF08659">
    <property type="entry name" value="KR"/>
    <property type="match status" value="1"/>
</dbReference>
<dbReference type="Pfam" id="PF22336">
    <property type="entry name" value="RhiE-like_linker"/>
    <property type="match status" value="2"/>
</dbReference>
<proteinExistence type="inferred from homology"/>
<comment type="similarity">
    <text evidence="12">Belongs to the enoyl-CoA hydratase/isomerase family.</text>
</comment>
<dbReference type="CDD" id="cd06558">
    <property type="entry name" value="crotonase-like"/>
    <property type="match status" value="1"/>
</dbReference>
<keyword evidence="13" id="KW-0175">Coiled coil</keyword>
<keyword evidence="17" id="KW-1185">Reference proteome</keyword>
<name>A0ABY9E9Q1_9GAMM</name>
<keyword evidence="7" id="KW-0597">Phosphoprotein</keyword>
<dbReference type="InterPro" id="IPR009081">
    <property type="entry name" value="PP-bd_ACP"/>
</dbReference>
<dbReference type="InterPro" id="IPR014031">
    <property type="entry name" value="Ketoacyl_synth_C"/>
</dbReference>
<dbReference type="Proteomes" id="UP001321520">
    <property type="component" value="Chromosome"/>
</dbReference>
<dbReference type="Gene3D" id="3.40.50.150">
    <property type="entry name" value="Vaccinia Virus protein VP39"/>
    <property type="match status" value="1"/>
</dbReference>
<evidence type="ECO:0000256" key="4">
    <source>
        <dbReference type="ARBA" id="ARBA00006484"/>
    </source>
</evidence>
<dbReference type="Pfam" id="PF02801">
    <property type="entry name" value="Ketoacyl-synt_C"/>
    <property type="match status" value="2"/>
</dbReference>
<dbReference type="Gene3D" id="1.10.1200.10">
    <property type="entry name" value="ACP-like"/>
    <property type="match status" value="4"/>
</dbReference>
<evidence type="ECO:0000256" key="7">
    <source>
        <dbReference type="ARBA" id="ARBA00022553"/>
    </source>
</evidence>
<dbReference type="EMBL" id="CP098023">
    <property type="protein sequence ID" value="WKD49180.1"/>
    <property type="molecule type" value="Genomic_DNA"/>
</dbReference>
<reference evidence="16 17" key="1">
    <citation type="submission" date="2022-05" db="EMBL/GenBank/DDBJ databases">
        <title>Microbulbifer sp. nov., isolated from sponge.</title>
        <authorList>
            <person name="Gao L."/>
        </authorList>
    </citation>
    <scope>NUCLEOTIDE SEQUENCE [LARGE SCALE GENOMIC DNA]</scope>
    <source>
        <strain evidence="16 17">MI-G</strain>
    </source>
</reference>
<evidence type="ECO:0000259" key="15">
    <source>
        <dbReference type="PROSITE" id="PS52004"/>
    </source>
</evidence>
<evidence type="ECO:0000256" key="5">
    <source>
        <dbReference type="ARBA" id="ARBA00022450"/>
    </source>
</evidence>
<dbReference type="SUPFAM" id="SSF47336">
    <property type="entry name" value="ACP-like"/>
    <property type="match status" value="4"/>
</dbReference>
<evidence type="ECO:0000259" key="14">
    <source>
        <dbReference type="PROSITE" id="PS50075"/>
    </source>
</evidence>
<comment type="catalytic activity">
    <reaction evidence="11">
        <text>a (3S)-3-hydroxyacyl-CoA + NAD(+) = a 3-oxoacyl-CoA + NADH + H(+)</text>
        <dbReference type="Rhea" id="RHEA:22432"/>
        <dbReference type="ChEBI" id="CHEBI:15378"/>
        <dbReference type="ChEBI" id="CHEBI:57318"/>
        <dbReference type="ChEBI" id="CHEBI:57540"/>
        <dbReference type="ChEBI" id="CHEBI:57945"/>
        <dbReference type="ChEBI" id="CHEBI:90726"/>
        <dbReference type="EC" id="1.1.1.35"/>
    </reaction>
</comment>